<evidence type="ECO:0000313" key="6">
    <source>
        <dbReference type="Proteomes" id="UP000193529"/>
    </source>
</evidence>
<sequence length="530" mass="56608">MSVHPLASDPVSYHSRSRPHAPALEDVTTGEVMTWRALDEVVGGLAGALADDLGVAQGDRVAVLANNDPWVLVVQFACMRLGAIFVPLNFRLARPELEFLCTDSDPIVLIHDAGMREVAVDIAAAAGIPRLASFPGVAGADESGVPADCANDIVAGAAAAAPRAARPISRITDPVQLLYTSGTTGRPKAAICTHQTLHYQLLNSVQPYGLSSSSRYLAVLPFFHAAGLNSMTNPVLALGGTVAVVPRFDPVRVVELLADRDRGFTHFSGAPVMYQMMSAVPAFADADFNHMVHGQIGGGFLNWEVTTAFHDRGLPLSVGYGSTEMGPIVSIVPPTATLTKFGSCGLPVQYTAIRIVGPDGEDVAPGQTGEVWAHGPAVTPGYWRRDRDDTSAFAGEWFRTGDALVQDEDGYLTMVDRYKDMYKSGGENVYPAEVERVIAEHPDVADAAVISIADERWGEVGRALIVPRPGAQLDTTAIAEHCRTRLAKYKVPADFLVVEPFERNVTGKIPKAELKQKYGSGRSTVASAQR</sequence>
<proteinExistence type="inferred from homology"/>
<dbReference type="InterPro" id="IPR025110">
    <property type="entry name" value="AMP-bd_C"/>
</dbReference>
<evidence type="ECO:0000313" key="5">
    <source>
        <dbReference type="EMBL" id="ORW20498.1"/>
    </source>
</evidence>
<dbReference type="PROSITE" id="PS00455">
    <property type="entry name" value="AMP_BINDING"/>
    <property type="match status" value="1"/>
</dbReference>
<dbReference type="Gene3D" id="3.30.300.30">
    <property type="match status" value="1"/>
</dbReference>
<comment type="similarity">
    <text evidence="1">Belongs to the ATP-dependent AMP-binding enzyme family.</text>
</comment>
<dbReference type="OrthoDB" id="9803968at2"/>
<dbReference type="InterPro" id="IPR000873">
    <property type="entry name" value="AMP-dep_synth/lig_dom"/>
</dbReference>
<keyword evidence="2" id="KW-0436">Ligase</keyword>
<reference evidence="5 6" key="1">
    <citation type="submission" date="2016-01" db="EMBL/GenBank/DDBJ databases">
        <title>The new phylogeny of the genus Mycobacterium.</title>
        <authorList>
            <person name="Tarcisio F."/>
            <person name="Conor M."/>
            <person name="Antonella G."/>
            <person name="Elisabetta G."/>
            <person name="Giulia F.S."/>
            <person name="Sara T."/>
            <person name="Anna F."/>
            <person name="Clotilde B."/>
            <person name="Roberto B."/>
            <person name="Veronica D.S."/>
            <person name="Fabio R."/>
            <person name="Monica P."/>
            <person name="Olivier J."/>
            <person name="Enrico T."/>
            <person name="Nicola S."/>
        </authorList>
    </citation>
    <scope>NUCLEOTIDE SEQUENCE [LARGE SCALE GENOMIC DNA]</scope>
    <source>
        <strain evidence="5 6">DSM 44572</strain>
    </source>
</reference>
<dbReference type="PANTHER" id="PTHR43201:SF5">
    <property type="entry name" value="MEDIUM-CHAIN ACYL-COA LIGASE ACSF2, MITOCHONDRIAL"/>
    <property type="match status" value="1"/>
</dbReference>
<dbReference type="GO" id="GO:0031956">
    <property type="term" value="F:medium-chain fatty acid-CoA ligase activity"/>
    <property type="evidence" value="ECO:0007669"/>
    <property type="project" value="TreeGrafter"/>
</dbReference>
<dbReference type="Proteomes" id="UP000193529">
    <property type="component" value="Unassembled WGS sequence"/>
</dbReference>
<dbReference type="GO" id="GO:0006631">
    <property type="term" value="P:fatty acid metabolic process"/>
    <property type="evidence" value="ECO:0007669"/>
    <property type="project" value="TreeGrafter"/>
</dbReference>
<gene>
    <name evidence="5" type="ORF">AWC19_15515</name>
</gene>
<evidence type="ECO:0000259" key="4">
    <source>
        <dbReference type="Pfam" id="PF13193"/>
    </source>
</evidence>
<feature type="domain" description="AMP-binding enzyme C-terminal" evidence="4">
    <location>
        <begin position="433"/>
        <end position="508"/>
    </location>
</feature>
<evidence type="ECO:0000256" key="2">
    <source>
        <dbReference type="ARBA" id="ARBA00022598"/>
    </source>
</evidence>
<comment type="caution">
    <text evidence="5">The sequence shown here is derived from an EMBL/GenBank/DDBJ whole genome shotgun (WGS) entry which is preliminary data.</text>
</comment>
<feature type="domain" description="AMP-dependent synthetase/ligase" evidence="3">
    <location>
        <begin position="15"/>
        <end position="383"/>
    </location>
</feature>
<evidence type="ECO:0000256" key="1">
    <source>
        <dbReference type="ARBA" id="ARBA00006432"/>
    </source>
</evidence>
<name>A0A1X1ZB22_9MYCO</name>
<dbReference type="InterPro" id="IPR042099">
    <property type="entry name" value="ANL_N_sf"/>
</dbReference>
<dbReference type="Pfam" id="PF00501">
    <property type="entry name" value="AMP-binding"/>
    <property type="match status" value="1"/>
</dbReference>
<dbReference type="RefSeq" id="WP_085079881.1">
    <property type="nucleotide sequence ID" value="NZ_LQPJ01000124.1"/>
</dbReference>
<dbReference type="EMBL" id="LQPJ01000124">
    <property type="protein sequence ID" value="ORW20498.1"/>
    <property type="molecule type" value="Genomic_DNA"/>
</dbReference>
<dbReference type="InterPro" id="IPR020845">
    <property type="entry name" value="AMP-binding_CS"/>
</dbReference>
<evidence type="ECO:0000259" key="3">
    <source>
        <dbReference type="Pfam" id="PF00501"/>
    </source>
</evidence>
<keyword evidence="6" id="KW-1185">Reference proteome</keyword>
<organism evidence="5 6">
    <name type="scientific">Mycobacterium palustre</name>
    <dbReference type="NCBI Taxonomy" id="153971"/>
    <lineage>
        <taxon>Bacteria</taxon>
        <taxon>Bacillati</taxon>
        <taxon>Actinomycetota</taxon>
        <taxon>Actinomycetes</taxon>
        <taxon>Mycobacteriales</taxon>
        <taxon>Mycobacteriaceae</taxon>
        <taxon>Mycobacterium</taxon>
        <taxon>Mycobacterium simiae complex</taxon>
    </lineage>
</organism>
<dbReference type="SUPFAM" id="SSF56801">
    <property type="entry name" value="Acetyl-CoA synthetase-like"/>
    <property type="match status" value="1"/>
</dbReference>
<dbReference type="AlphaFoldDB" id="A0A1X1ZB22"/>
<accession>A0A1X1ZB22</accession>
<protein>
    <submittedName>
        <fullName evidence="5">Acyl-CoA synthetase</fullName>
    </submittedName>
</protein>
<dbReference type="STRING" id="153971.AWC19_15515"/>
<dbReference type="Gene3D" id="3.40.50.12780">
    <property type="entry name" value="N-terminal domain of ligase-like"/>
    <property type="match status" value="1"/>
</dbReference>
<dbReference type="PANTHER" id="PTHR43201">
    <property type="entry name" value="ACYL-COA SYNTHETASE"/>
    <property type="match status" value="1"/>
</dbReference>
<dbReference type="Pfam" id="PF13193">
    <property type="entry name" value="AMP-binding_C"/>
    <property type="match status" value="1"/>
</dbReference>
<dbReference type="InterPro" id="IPR045851">
    <property type="entry name" value="AMP-bd_C_sf"/>
</dbReference>